<keyword evidence="6" id="KW-0413">Isomerase</keyword>
<evidence type="ECO:0000256" key="2">
    <source>
        <dbReference type="ARBA" id="ARBA00022748"/>
    </source>
</evidence>
<dbReference type="PROSITE" id="PS51352">
    <property type="entry name" value="THIOREDOXIN_2"/>
    <property type="match status" value="1"/>
</dbReference>
<name>A0A1W2AL77_9SPHI</name>
<dbReference type="InterPro" id="IPR050553">
    <property type="entry name" value="Thioredoxin_ResA/DsbE_sf"/>
</dbReference>
<dbReference type="AlphaFoldDB" id="A0A1W2AL77"/>
<dbReference type="RefSeq" id="WP_084287280.1">
    <property type="nucleotide sequence ID" value="NZ_FWYB01000001.1"/>
</dbReference>
<evidence type="ECO:0000313" key="6">
    <source>
        <dbReference type="EMBL" id="SMC61489.1"/>
    </source>
</evidence>
<dbReference type="Pfam" id="PF13905">
    <property type="entry name" value="Thioredoxin_8"/>
    <property type="match status" value="1"/>
</dbReference>
<keyword evidence="2" id="KW-0201">Cytochrome c-type biogenesis</keyword>
<protein>
    <submittedName>
        <fullName evidence="6">Thiol-disulfide isomerase or thioredoxin</fullName>
    </submittedName>
</protein>
<dbReference type="STRING" id="475255.SAMN04488101_101729"/>
<dbReference type="SUPFAM" id="SSF52833">
    <property type="entry name" value="Thioredoxin-like"/>
    <property type="match status" value="1"/>
</dbReference>
<accession>A0A1W2AL77</accession>
<dbReference type="CDD" id="cd02966">
    <property type="entry name" value="TlpA_like_family"/>
    <property type="match status" value="1"/>
</dbReference>
<dbReference type="InterPro" id="IPR036249">
    <property type="entry name" value="Thioredoxin-like_sf"/>
</dbReference>
<dbReference type="GO" id="GO:0017004">
    <property type="term" value="P:cytochrome complex assembly"/>
    <property type="evidence" value="ECO:0007669"/>
    <property type="project" value="UniProtKB-KW"/>
</dbReference>
<dbReference type="OrthoDB" id="6399635at2"/>
<keyword evidence="7" id="KW-1185">Reference proteome</keyword>
<dbReference type="GO" id="GO:0016853">
    <property type="term" value="F:isomerase activity"/>
    <property type="evidence" value="ECO:0007669"/>
    <property type="project" value="UniProtKB-KW"/>
</dbReference>
<sequence>MALKYLSNFINKLIIFIGLLSVILCSCNKTTDFKVNGIVKNMDGTIVELTKDDLIYDKAIIKNGSFSLSAKLPILEQCVVKFSGVYPKGKKWDTWSSIVNVFVEKGASYTITGNGSDDFSQQRCKIITTSKGQKSFNDYKQMELNQRVLTKKSIENLEIKRAHFLDLGDMIQYVNYTDSIGVLETNSVEVYDKLRQKYINNHPNTYCSIYLLSKAHDIERNFDFYKSIYNQLTPEFKEHIYAETYKKKADQILKMNNRGFKVNILAKSSTEKAFNIADFSGSKLIVVDVWASWCIPCKNEMPAAKKMQAQLSKQKVAYIFLSIDEKRSLWKNANAKLKLEGSYLLDSSFNKKFQEDLLISSIPRYLIINNKGELLSKDAPRPSQSAFLPLVNKLLN</sequence>
<keyword evidence="4" id="KW-0676">Redox-active center</keyword>
<dbReference type="PROSITE" id="PS51257">
    <property type="entry name" value="PROKAR_LIPOPROTEIN"/>
    <property type="match status" value="1"/>
</dbReference>
<dbReference type="Gene3D" id="3.40.30.10">
    <property type="entry name" value="Glutaredoxin"/>
    <property type="match status" value="1"/>
</dbReference>
<dbReference type="EMBL" id="FWYB01000001">
    <property type="protein sequence ID" value="SMC61489.1"/>
    <property type="molecule type" value="Genomic_DNA"/>
</dbReference>
<evidence type="ECO:0000313" key="7">
    <source>
        <dbReference type="Proteomes" id="UP000192678"/>
    </source>
</evidence>
<dbReference type="Proteomes" id="UP000192678">
    <property type="component" value="Unassembled WGS sequence"/>
</dbReference>
<dbReference type="PANTHER" id="PTHR42852">
    <property type="entry name" value="THIOL:DISULFIDE INTERCHANGE PROTEIN DSBE"/>
    <property type="match status" value="1"/>
</dbReference>
<proteinExistence type="predicted"/>
<comment type="subcellular location">
    <subcellularLocation>
        <location evidence="1">Cell envelope</location>
    </subcellularLocation>
</comment>
<evidence type="ECO:0000259" key="5">
    <source>
        <dbReference type="PROSITE" id="PS51352"/>
    </source>
</evidence>
<evidence type="ECO:0000256" key="3">
    <source>
        <dbReference type="ARBA" id="ARBA00023157"/>
    </source>
</evidence>
<keyword evidence="3" id="KW-1015">Disulfide bond</keyword>
<reference evidence="6 7" key="1">
    <citation type="submission" date="2017-04" db="EMBL/GenBank/DDBJ databases">
        <authorList>
            <person name="Afonso C.L."/>
            <person name="Miller P.J."/>
            <person name="Scott M.A."/>
            <person name="Spackman E."/>
            <person name="Goraichik I."/>
            <person name="Dimitrov K.M."/>
            <person name="Suarez D.L."/>
            <person name="Swayne D.E."/>
        </authorList>
    </citation>
    <scope>NUCLEOTIDE SEQUENCE [LARGE SCALE GENOMIC DNA]</scope>
    <source>
        <strain evidence="6 7">DSM 19625</strain>
    </source>
</reference>
<evidence type="ECO:0000256" key="4">
    <source>
        <dbReference type="ARBA" id="ARBA00023284"/>
    </source>
</evidence>
<dbReference type="InterPro" id="IPR013766">
    <property type="entry name" value="Thioredoxin_domain"/>
</dbReference>
<evidence type="ECO:0000256" key="1">
    <source>
        <dbReference type="ARBA" id="ARBA00004196"/>
    </source>
</evidence>
<dbReference type="PANTHER" id="PTHR42852:SF6">
    <property type="entry name" value="THIOL:DISULFIDE INTERCHANGE PROTEIN DSBE"/>
    <property type="match status" value="1"/>
</dbReference>
<dbReference type="InterPro" id="IPR012336">
    <property type="entry name" value="Thioredoxin-like_fold"/>
</dbReference>
<organism evidence="6 7">
    <name type="scientific">Pedobacter nyackensis</name>
    <dbReference type="NCBI Taxonomy" id="475255"/>
    <lineage>
        <taxon>Bacteria</taxon>
        <taxon>Pseudomonadati</taxon>
        <taxon>Bacteroidota</taxon>
        <taxon>Sphingobacteriia</taxon>
        <taxon>Sphingobacteriales</taxon>
        <taxon>Sphingobacteriaceae</taxon>
        <taxon>Pedobacter</taxon>
    </lineage>
</organism>
<feature type="domain" description="Thioredoxin" evidence="5">
    <location>
        <begin position="265"/>
        <end position="396"/>
    </location>
</feature>
<gene>
    <name evidence="6" type="ORF">SAMN04488101_101729</name>
</gene>
<dbReference type="GO" id="GO:0030313">
    <property type="term" value="C:cell envelope"/>
    <property type="evidence" value="ECO:0007669"/>
    <property type="project" value="UniProtKB-SubCell"/>
</dbReference>